<name>A0A369AX08_9ENTE</name>
<dbReference type="Proteomes" id="UP000288197">
    <property type="component" value="Unassembled WGS sequence"/>
</dbReference>
<dbReference type="RefSeq" id="WP_114289530.1">
    <property type="nucleotide sequence ID" value="NZ_JAAVMC010000008.1"/>
</dbReference>
<evidence type="ECO:0000313" key="2">
    <source>
        <dbReference type="Proteomes" id="UP000288197"/>
    </source>
</evidence>
<protein>
    <submittedName>
        <fullName evidence="1">Uncharacterized protein</fullName>
    </submittedName>
</protein>
<dbReference type="AlphaFoldDB" id="A0A369AX08"/>
<dbReference type="GeneID" id="63146276"/>
<dbReference type="EMBL" id="NGJX01000005">
    <property type="protein sequence ID" value="RSU02209.1"/>
    <property type="molecule type" value="Genomic_DNA"/>
</dbReference>
<proteinExistence type="predicted"/>
<accession>A0A369AX08</accession>
<evidence type="ECO:0000313" key="1">
    <source>
        <dbReference type="EMBL" id="RSU02209.1"/>
    </source>
</evidence>
<sequence length="258" mass="30807">MTLRDEKYEGYSKRIQEDEVYLSNFVKEFEPYWIYKRSIKITKDTIIIADIRRSHDKYNTLIIFSDGVPIVTKENSGDIIAEYQKNRQKNYRFSKMIIKEVFGKSNYLHAYMEKDSVFVPIEGESRGNVTYFNISYIDSVSSYSDYEAVISFCNYLDTIVPRKAHSVKRRLKTYLKHFIVYRYGVTYENTVGTNFQPFNYWKGKCYEEYDHLMIDVINDIKKDVNISAINDCRIINEIQHDRTIEQQYKVMEEIINDN</sequence>
<gene>
    <name evidence="1" type="ORF">CBF32_06385</name>
</gene>
<organism evidence="1 2">
    <name type="scientific">Vagococcus fluvialis</name>
    <dbReference type="NCBI Taxonomy" id="2738"/>
    <lineage>
        <taxon>Bacteria</taxon>
        <taxon>Bacillati</taxon>
        <taxon>Bacillota</taxon>
        <taxon>Bacilli</taxon>
        <taxon>Lactobacillales</taxon>
        <taxon>Enterococcaceae</taxon>
        <taxon>Vagococcus</taxon>
    </lineage>
</organism>
<dbReference type="OrthoDB" id="1454864at1239"/>
<reference evidence="1 2" key="1">
    <citation type="submission" date="2017-05" db="EMBL/GenBank/DDBJ databases">
        <title>Vagococcus spp. assemblies.</title>
        <authorList>
            <person name="Gulvik C.A."/>
        </authorList>
    </citation>
    <scope>NUCLEOTIDE SEQUENCE [LARGE SCALE GENOMIC DNA]</scope>
    <source>
        <strain evidence="1 2">NCFB 2497</strain>
    </source>
</reference>
<comment type="caution">
    <text evidence="1">The sequence shown here is derived from an EMBL/GenBank/DDBJ whole genome shotgun (WGS) entry which is preliminary data.</text>
</comment>
<keyword evidence="2" id="KW-1185">Reference proteome</keyword>